<dbReference type="RefSeq" id="WP_204042606.1">
    <property type="nucleotide sequence ID" value="NZ_BOOA01000034.1"/>
</dbReference>
<reference evidence="2" key="1">
    <citation type="submission" date="2021-01" db="EMBL/GenBank/DDBJ databases">
        <title>Whole genome shotgun sequence of Acrocarpospora phusangensis NBRC 108782.</title>
        <authorList>
            <person name="Komaki H."/>
            <person name="Tamura T."/>
        </authorList>
    </citation>
    <scope>NUCLEOTIDE SEQUENCE</scope>
    <source>
        <strain evidence="2">NBRC 108782</strain>
    </source>
</reference>
<dbReference type="SUPFAM" id="SSF46785">
    <property type="entry name" value="Winged helix' DNA-binding domain"/>
    <property type="match status" value="1"/>
</dbReference>
<dbReference type="PANTHER" id="PTHR33221:SF15">
    <property type="entry name" value="HTH-TYPE TRANSCRIPTIONAL REGULATOR YWGB-RELATED"/>
    <property type="match status" value="1"/>
</dbReference>
<dbReference type="InterPro" id="IPR036388">
    <property type="entry name" value="WH-like_DNA-bd_sf"/>
</dbReference>
<sequence>MSSPTNTRFAVAYHALGLLASIPGEPLSSEQMAASVGSSSVYLRRVLGLLRRAGFVQSRPGLYGGWLLARPPAEIRLGDVWRAVQGDEPVLGIHGPPSGCPVGDSVSTRLAQVEQRVARAIEASLDELTVADTTPDGAPFTPDILTIPDPPRPGTAKWSPTDEQVAPSGS</sequence>
<dbReference type="GO" id="GO:0003700">
    <property type="term" value="F:DNA-binding transcription factor activity"/>
    <property type="evidence" value="ECO:0007669"/>
    <property type="project" value="TreeGrafter"/>
</dbReference>
<dbReference type="Gene3D" id="1.10.10.10">
    <property type="entry name" value="Winged helix-like DNA-binding domain superfamily/Winged helix DNA-binding domain"/>
    <property type="match status" value="1"/>
</dbReference>
<organism evidence="2 3">
    <name type="scientific">Acrocarpospora phusangensis</name>
    <dbReference type="NCBI Taxonomy" id="1070424"/>
    <lineage>
        <taxon>Bacteria</taxon>
        <taxon>Bacillati</taxon>
        <taxon>Actinomycetota</taxon>
        <taxon>Actinomycetes</taxon>
        <taxon>Streptosporangiales</taxon>
        <taxon>Streptosporangiaceae</taxon>
        <taxon>Acrocarpospora</taxon>
    </lineage>
</organism>
<dbReference type="GO" id="GO:0005829">
    <property type="term" value="C:cytosol"/>
    <property type="evidence" value="ECO:0007669"/>
    <property type="project" value="TreeGrafter"/>
</dbReference>
<dbReference type="Proteomes" id="UP000640052">
    <property type="component" value="Unassembled WGS sequence"/>
</dbReference>
<dbReference type="InterPro" id="IPR000944">
    <property type="entry name" value="Tscrpt_reg_Rrf2"/>
</dbReference>
<gene>
    <name evidence="2" type="ORF">Aph01nite_42170</name>
</gene>
<dbReference type="Pfam" id="PF02082">
    <property type="entry name" value="Rrf2"/>
    <property type="match status" value="1"/>
</dbReference>
<protein>
    <recommendedName>
        <fullName evidence="4">Rrf2 family transcriptional regulator</fullName>
    </recommendedName>
</protein>
<dbReference type="EMBL" id="BOOA01000034">
    <property type="protein sequence ID" value="GIH25907.1"/>
    <property type="molecule type" value="Genomic_DNA"/>
</dbReference>
<evidence type="ECO:0008006" key="4">
    <source>
        <dbReference type="Google" id="ProtNLM"/>
    </source>
</evidence>
<evidence type="ECO:0000256" key="1">
    <source>
        <dbReference type="SAM" id="MobiDB-lite"/>
    </source>
</evidence>
<feature type="region of interest" description="Disordered" evidence="1">
    <location>
        <begin position="130"/>
        <end position="170"/>
    </location>
</feature>
<dbReference type="PROSITE" id="PS51197">
    <property type="entry name" value="HTH_RRF2_2"/>
    <property type="match status" value="1"/>
</dbReference>
<comment type="caution">
    <text evidence="2">The sequence shown here is derived from an EMBL/GenBank/DDBJ whole genome shotgun (WGS) entry which is preliminary data.</text>
</comment>
<dbReference type="InterPro" id="IPR036390">
    <property type="entry name" value="WH_DNA-bd_sf"/>
</dbReference>
<evidence type="ECO:0000313" key="2">
    <source>
        <dbReference type="EMBL" id="GIH25907.1"/>
    </source>
</evidence>
<dbReference type="PANTHER" id="PTHR33221">
    <property type="entry name" value="WINGED HELIX-TURN-HELIX TRANSCRIPTIONAL REGULATOR, RRF2 FAMILY"/>
    <property type="match status" value="1"/>
</dbReference>
<keyword evidence="3" id="KW-1185">Reference proteome</keyword>
<accession>A0A919UPP1</accession>
<name>A0A919UPP1_9ACTN</name>
<dbReference type="AlphaFoldDB" id="A0A919UPP1"/>
<proteinExistence type="predicted"/>
<evidence type="ECO:0000313" key="3">
    <source>
        <dbReference type="Proteomes" id="UP000640052"/>
    </source>
</evidence>